<dbReference type="InterPro" id="IPR000953">
    <property type="entry name" value="Chromo/chromo_shadow_dom"/>
</dbReference>
<protein>
    <recommendedName>
        <fullName evidence="4">Chromo domain-containing protein</fullName>
    </recommendedName>
</protein>
<dbReference type="PROSITE" id="PS50013">
    <property type="entry name" value="CHROMO_2"/>
    <property type="match status" value="1"/>
</dbReference>
<comment type="caution">
    <text evidence="5">The sequence shown here is derived from an EMBL/GenBank/DDBJ whole genome shotgun (WGS) entry which is preliminary data.</text>
</comment>
<dbReference type="InterPro" id="IPR016197">
    <property type="entry name" value="Chromo-like_dom_sf"/>
</dbReference>
<sequence>MRQQRFLCGPDVGRMPESLTGNTQPDTTSPHTHTHTQPDRIIGSTDRHGELTFLIKWRESEEVSLMSAREASERNPQMVIAFYEERLHCATEED</sequence>
<proteinExistence type="predicted"/>
<dbReference type="SUPFAM" id="SSF54160">
    <property type="entry name" value="Chromo domain-like"/>
    <property type="match status" value="1"/>
</dbReference>
<dbReference type="EMBL" id="JBHFQA010000017">
    <property type="protein sequence ID" value="KAL2083824.1"/>
    <property type="molecule type" value="Genomic_DNA"/>
</dbReference>
<feature type="region of interest" description="Disordered" evidence="3">
    <location>
        <begin position="1"/>
        <end position="43"/>
    </location>
</feature>
<dbReference type="InterPro" id="IPR008251">
    <property type="entry name" value="Chromo_shadow_dom"/>
</dbReference>
<accession>A0ABD1J9G6</accession>
<gene>
    <name evidence="5" type="ORF">ACEWY4_019342</name>
</gene>
<dbReference type="Proteomes" id="UP001591681">
    <property type="component" value="Unassembled WGS sequence"/>
</dbReference>
<dbReference type="CDD" id="cd00034">
    <property type="entry name" value="CSD"/>
    <property type="match status" value="1"/>
</dbReference>
<evidence type="ECO:0000256" key="1">
    <source>
        <dbReference type="ARBA" id="ARBA00004123"/>
    </source>
</evidence>
<dbReference type="Gene3D" id="2.40.50.40">
    <property type="match status" value="1"/>
</dbReference>
<evidence type="ECO:0000313" key="6">
    <source>
        <dbReference type="Proteomes" id="UP001591681"/>
    </source>
</evidence>
<organism evidence="5 6">
    <name type="scientific">Coilia grayii</name>
    <name type="common">Gray's grenadier anchovy</name>
    <dbReference type="NCBI Taxonomy" id="363190"/>
    <lineage>
        <taxon>Eukaryota</taxon>
        <taxon>Metazoa</taxon>
        <taxon>Chordata</taxon>
        <taxon>Craniata</taxon>
        <taxon>Vertebrata</taxon>
        <taxon>Euteleostomi</taxon>
        <taxon>Actinopterygii</taxon>
        <taxon>Neopterygii</taxon>
        <taxon>Teleostei</taxon>
        <taxon>Clupei</taxon>
        <taxon>Clupeiformes</taxon>
        <taxon>Clupeoidei</taxon>
        <taxon>Engraulidae</taxon>
        <taxon>Coilinae</taxon>
        <taxon>Coilia</taxon>
    </lineage>
</organism>
<dbReference type="Pfam" id="PF01393">
    <property type="entry name" value="Chromo_shadow"/>
    <property type="match status" value="1"/>
</dbReference>
<name>A0ABD1J9G6_9TELE</name>
<evidence type="ECO:0000259" key="4">
    <source>
        <dbReference type="PROSITE" id="PS50013"/>
    </source>
</evidence>
<evidence type="ECO:0000313" key="5">
    <source>
        <dbReference type="EMBL" id="KAL2083824.1"/>
    </source>
</evidence>
<keyword evidence="6" id="KW-1185">Reference proteome</keyword>
<keyword evidence="2" id="KW-0539">Nucleus</keyword>
<evidence type="ECO:0000256" key="2">
    <source>
        <dbReference type="ARBA" id="ARBA00023242"/>
    </source>
</evidence>
<reference evidence="5 6" key="1">
    <citation type="submission" date="2024-09" db="EMBL/GenBank/DDBJ databases">
        <title>A chromosome-level genome assembly of Gray's grenadier anchovy, Coilia grayii.</title>
        <authorList>
            <person name="Fu Z."/>
        </authorList>
    </citation>
    <scope>NUCLEOTIDE SEQUENCE [LARGE SCALE GENOMIC DNA]</scope>
    <source>
        <strain evidence="5">G4</strain>
        <tissue evidence="5">Muscle</tissue>
    </source>
</reference>
<feature type="domain" description="Chromo" evidence="4">
    <location>
        <begin position="36"/>
        <end position="94"/>
    </location>
</feature>
<comment type="subcellular location">
    <subcellularLocation>
        <location evidence="1">Nucleus</location>
    </subcellularLocation>
</comment>
<dbReference type="AlphaFoldDB" id="A0ABD1J9G6"/>
<dbReference type="GO" id="GO:0005634">
    <property type="term" value="C:nucleus"/>
    <property type="evidence" value="ECO:0007669"/>
    <property type="project" value="UniProtKB-SubCell"/>
</dbReference>
<dbReference type="SMART" id="SM00300">
    <property type="entry name" value="ChSh"/>
    <property type="match status" value="1"/>
</dbReference>
<evidence type="ECO:0000256" key="3">
    <source>
        <dbReference type="SAM" id="MobiDB-lite"/>
    </source>
</evidence>